<dbReference type="OrthoDB" id="9809785at2"/>
<dbReference type="InterPro" id="IPR001851">
    <property type="entry name" value="ABC_transp_permease"/>
</dbReference>
<protein>
    <recommendedName>
        <fullName evidence="9">ABC transporter permease</fullName>
    </recommendedName>
</protein>
<dbReference type="AlphaFoldDB" id="A0A433SGD2"/>
<keyword evidence="5 6" id="KW-0472">Membrane</keyword>
<sequence>MLRLEARDKPSRWMVWCSPVLAIAITFAIVALLFMLMGKDVGRGLEVFLLEPFKGQRALTELALKATPLILCSLGLALCFRANIFNIGAEGQFLWGAIAGGGLALWFTSNQVSVHPWLFLPLGMVAGALGGMFWAAIVALLKDKFNANEILVSLMLVYVANLFLSYLVFGPWKDPQGFNFPQTMMFARETAVPRLIPGMRLHWGFVVSLLIALLMWVFMFRTFKGYQLQVGGLAPDAARYAGFSARFSLWCSLLVSGALAGMAGSFEVLGPTGQLTAHVAVGYGFTAIIVAFVARLHPIGCVLGSFLLSVMLIGGQLAQTRIGVPASFAQVLQGVLLFSLLACDTFILYRLRWGRHAAKAARVEAAHG</sequence>
<reference evidence="7 8" key="1">
    <citation type="submission" date="2018-01" db="EMBL/GenBank/DDBJ databases">
        <title>Saezia sanguinis gen. nov., sp. nov., in the order Burkholderiales isolated from human blood.</title>
        <authorList>
            <person name="Medina-Pascual M.J."/>
            <person name="Valdezate S."/>
            <person name="Monzon S."/>
            <person name="Cuesta I."/>
            <person name="Carrasco G."/>
            <person name="Villalon P."/>
            <person name="Saez-Nieto J.A."/>
        </authorList>
    </citation>
    <scope>NUCLEOTIDE SEQUENCE [LARGE SCALE GENOMIC DNA]</scope>
    <source>
        <strain evidence="7 8">CNM695-12</strain>
    </source>
</reference>
<gene>
    <name evidence="7" type="ORF">CUZ56_00277</name>
</gene>
<comment type="caution">
    <text evidence="7">The sequence shown here is derived from an EMBL/GenBank/DDBJ whole genome shotgun (WGS) entry which is preliminary data.</text>
</comment>
<feature type="transmembrane region" description="Helical" evidence="6">
    <location>
        <begin position="150"/>
        <end position="169"/>
    </location>
</feature>
<feature type="transmembrane region" description="Helical" evidence="6">
    <location>
        <begin position="247"/>
        <end position="269"/>
    </location>
</feature>
<dbReference type="Proteomes" id="UP000286947">
    <property type="component" value="Unassembled WGS sequence"/>
</dbReference>
<name>A0A433SGD2_9BURK</name>
<dbReference type="GO" id="GO:0022857">
    <property type="term" value="F:transmembrane transporter activity"/>
    <property type="evidence" value="ECO:0007669"/>
    <property type="project" value="InterPro"/>
</dbReference>
<dbReference type="EMBL" id="PQSP01000001">
    <property type="protein sequence ID" value="RUS67798.1"/>
    <property type="molecule type" value="Genomic_DNA"/>
</dbReference>
<evidence type="ECO:0000256" key="4">
    <source>
        <dbReference type="ARBA" id="ARBA00022989"/>
    </source>
</evidence>
<feature type="transmembrane region" description="Helical" evidence="6">
    <location>
        <begin position="275"/>
        <end position="294"/>
    </location>
</feature>
<feature type="transmembrane region" description="Helical" evidence="6">
    <location>
        <begin position="118"/>
        <end position="141"/>
    </location>
</feature>
<dbReference type="Pfam" id="PF02653">
    <property type="entry name" value="BPD_transp_2"/>
    <property type="match status" value="1"/>
</dbReference>
<comment type="subcellular location">
    <subcellularLocation>
        <location evidence="1">Cell membrane</location>
        <topology evidence="1">Multi-pass membrane protein</topology>
    </subcellularLocation>
</comment>
<feature type="transmembrane region" description="Helical" evidence="6">
    <location>
        <begin position="301"/>
        <end position="319"/>
    </location>
</feature>
<keyword evidence="2" id="KW-1003">Cell membrane</keyword>
<evidence type="ECO:0000313" key="8">
    <source>
        <dbReference type="Proteomes" id="UP000286947"/>
    </source>
</evidence>
<evidence type="ECO:0000256" key="6">
    <source>
        <dbReference type="SAM" id="Phobius"/>
    </source>
</evidence>
<feature type="transmembrane region" description="Helical" evidence="6">
    <location>
        <begin position="92"/>
        <end position="112"/>
    </location>
</feature>
<feature type="transmembrane region" description="Helical" evidence="6">
    <location>
        <begin position="331"/>
        <end position="349"/>
    </location>
</feature>
<feature type="transmembrane region" description="Helical" evidence="6">
    <location>
        <begin position="12"/>
        <end position="38"/>
    </location>
</feature>
<proteinExistence type="predicted"/>
<dbReference type="RefSeq" id="WP_126977480.1">
    <property type="nucleotide sequence ID" value="NZ_PQSP01000001.1"/>
</dbReference>
<evidence type="ECO:0000313" key="7">
    <source>
        <dbReference type="EMBL" id="RUS67798.1"/>
    </source>
</evidence>
<keyword evidence="8" id="KW-1185">Reference proteome</keyword>
<dbReference type="GO" id="GO:0005886">
    <property type="term" value="C:plasma membrane"/>
    <property type="evidence" value="ECO:0007669"/>
    <property type="project" value="UniProtKB-SubCell"/>
</dbReference>
<evidence type="ECO:0000256" key="5">
    <source>
        <dbReference type="ARBA" id="ARBA00023136"/>
    </source>
</evidence>
<evidence type="ECO:0000256" key="2">
    <source>
        <dbReference type="ARBA" id="ARBA00022475"/>
    </source>
</evidence>
<feature type="transmembrane region" description="Helical" evidence="6">
    <location>
        <begin position="58"/>
        <end position="80"/>
    </location>
</feature>
<evidence type="ECO:0008006" key="9">
    <source>
        <dbReference type="Google" id="ProtNLM"/>
    </source>
</evidence>
<evidence type="ECO:0000256" key="1">
    <source>
        <dbReference type="ARBA" id="ARBA00004651"/>
    </source>
</evidence>
<dbReference type="PANTHER" id="PTHR47089:SF1">
    <property type="entry name" value="GUANOSINE ABC TRANSPORTER PERMEASE PROTEIN NUPP"/>
    <property type="match status" value="1"/>
</dbReference>
<organism evidence="7 8">
    <name type="scientific">Saezia sanguinis</name>
    <dbReference type="NCBI Taxonomy" id="1965230"/>
    <lineage>
        <taxon>Bacteria</taxon>
        <taxon>Pseudomonadati</taxon>
        <taxon>Pseudomonadota</taxon>
        <taxon>Betaproteobacteria</taxon>
        <taxon>Burkholderiales</taxon>
        <taxon>Saeziaceae</taxon>
        <taxon>Saezia</taxon>
    </lineage>
</organism>
<dbReference type="CDD" id="cd06580">
    <property type="entry name" value="TM_PBP1_transp_TpRbsC_like"/>
    <property type="match status" value="1"/>
</dbReference>
<accession>A0A433SGD2</accession>
<evidence type="ECO:0000256" key="3">
    <source>
        <dbReference type="ARBA" id="ARBA00022692"/>
    </source>
</evidence>
<feature type="transmembrane region" description="Helical" evidence="6">
    <location>
        <begin position="201"/>
        <end position="220"/>
    </location>
</feature>
<dbReference type="PANTHER" id="PTHR47089">
    <property type="entry name" value="ABC TRANSPORTER, PERMEASE PROTEIN"/>
    <property type="match status" value="1"/>
</dbReference>
<keyword evidence="3 6" id="KW-0812">Transmembrane</keyword>
<keyword evidence="4 6" id="KW-1133">Transmembrane helix</keyword>